<evidence type="ECO:0008006" key="4">
    <source>
        <dbReference type="Google" id="ProtNLM"/>
    </source>
</evidence>
<gene>
    <name evidence="2" type="ORF">HDK90DRAFT_153598</name>
</gene>
<evidence type="ECO:0000256" key="1">
    <source>
        <dbReference type="SAM" id="Phobius"/>
    </source>
</evidence>
<name>A0ABR1Z072_9PEZI</name>
<feature type="transmembrane region" description="Helical" evidence="1">
    <location>
        <begin position="15"/>
        <end position="35"/>
    </location>
</feature>
<evidence type="ECO:0000313" key="2">
    <source>
        <dbReference type="EMBL" id="KAK8244354.1"/>
    </source>
</evidence>
<comment type="caution">
    <text evidence="2">The sequence shown here is derived from an EMBL/GenBank/DDBJ whole genome shotgun (WGS) entry which is preliminary data.</text>
</comment>
<keyword evidence="1" id="KW-0812">Transmembrane</keyword>
<protein>
    <recommendedName>
        <fullName evidence="4">Secreted protein</fullName>
    </recommendedName>
</protein>
<keyword evidence="1" id="KW-0472">Membrane</keyword>
<sequence length="98" mass="11675">MRTTSFQFWPFLNSLVGQSPVCSCALCLASFYMMLSAPPRSMHEEKKQHNKRIQYSDFTTSRLKSFRNLPNFFSFMGLFSFRRYFHFRYFGIIVNGSR</sequence>
<dbReference type="EMBL" id="JBBWRZ010000002">
    <property type="protein sequence ID" value="KAK8244354.1"/>
    <property type="molecule type" value="Genomic_DNA"/>
</dbReference>
<keyword evidence="3" id="KW-1185">Reference proteome</keyword>
<accession>A0ABR1Z072</accession>
<dbReference type="Proteomes" id="UP001492380">
    <property type="component" value="Unassembled WGS sequence"/>
</dbReference>
<proteinExistence type="predicted"/>
<keyword evidence="1" id="KW-1133">Transmembrane helix</keyword>
<reference evidence="2 3" key="1">
    <citation type="submission" date="2024-04" db="EMBL/GenBank/DDBJ databases">
        <title>Phyllosticta paracitricarpa is synonymous to the EU quarantine fungus P. citricarpa based on phylogenomic analyses.</title>
        <authorList>
            <consortium name="Lawrence Berkeley National Laboratory"/>
            <person name="Van Ingen-Buijs V.A."/>
            <person name="Van Westerhoven A.C."/>
            <person name="Haridas S."/>
            <person name="Skiadas P."/>
            <person name="Martin F."/>
            <person name="Groenewald J.Z."/>
            <person name="Crous P.W."/>
            <person name="Seidl M.F."/>
        </authorList>
    </citation>
    <scope>NUCLEOTIDE SEQUENCE [LARGE SCALE GENOMIC DNA]</scope>
    <source>
        <strain evidence="2 3">CBS 123374</strain>
    </source>
</reference>
<organism evidence="2 3">
    <name type="scientific">Phyllosticta capitalensis</name>
    <dbReference type="NCBI Taxonomy" id="121624"/>
    <lineage>
        <taxon>Eukaryota</taxon>
        <taxon>Fungi</taxon>
        <taxon>Dikarya</taxon>
        <taxon>Ascomycota</taxon>
        <taxon>Pezizomycotina</taxon>
        <taxon>Dothideomycetes</taxon>
        <taxon>Dothideomycetes incertae sedis</taxon>
        <taxon>Botryosphaeriales</taxon>
        <taxon>Phyllostictaceae</taxon>
        <taxon>Phyllosticta</taxon>
    </lineage>
</organism>
<evidence type="ECO:0000313" key="3">
    <source>
        <dbReference type="Proteomes" id="UP001492380"/>
    </source>
</evidence>